<dbReference type="EMBL" id="SDKM01000002">
    <property type="protein sequence ID" value="RYP88715.1"/>
    <property type="molecule type" value="Genomic_DNA"/>
</dbReference>
<organism evidence="2 3">
    <name type="scientific">Nocardioides guangzhouensis</name>
    <dbReference type="NCBI Taxonomy" id="2497878"/>
    <lineage>
        <taxon>Bacteria</taxon>
        <taxon>Bacillati</taxon>
        <taxon>Actinomycetota</taxon>
        <taxon>Actinomycetes</taxon>
        <taxon>Propionibacteriales</taxon>
        <taxon>Nocardioidaceae</taxon>
        <taxon>Nocardioides</taxon>
    </lineage>
</organism>
<accession>A0A4Q4ZLA2</accession>
<dbReference type="AlphaFoldDB" id="A0A4Q4ZLA2"/>
<comment type="caution">
    <text evidence="2">The sequence shown here is derived from an EMBL/GenBank/DDBJ whole genome shotgun (WGS) entry which is preliminary data.</text>
</comment>
<gene>
    <name evidence="2" type="ORF">EKO23_02200</name>
</gene>
<proteinExistence type="predicted"/>
<reference evidence="2 3" key="1">
    <citation type="submission" date="2019-01" db="EMBL/GenBank/DDBJ databases">
        <title>Nocardioides guangzhouensis sp. nov., an actinobacterium isolated from soil.</title>
        <authorList>
            <person name="Fu Y."/>
            <person name="Cai Y."/>
            <person name="Lin Z."/>
            <person name="Chen P."/>
        </authorList>
    </citation>
    <scope>NUCLEOTIDE SEQUENCE [LARGE SCALE GENOMIC DNA]</scope>
    <source>
        <strain evidence="2 3">130</strain>
    </source>
</reference>
<dbReference type="RefSeq" id="WP_134713618.1">
    <property type="nucleotide sequence ID" value="NZ_SDKM01000002.1"/>
</dbReference>
<evidence type="ECO:0000313" key="3">
    <source>
        <dbReference type="Proteomes" id="UP000295198"/>
    </source>
</evidence>
<dbReference type="Proteomes" id="UP000295198">
    <property type="component" value="Unassembled WGS sequence"/>
</dbReference>
<dbReference type="OrthoDB" id="3786712at2"/>
<evidence type="ECO:0008006" key="4">
    <source>
        <dbReference type="Google" id="ProtNLM"/>
    </source>
</evidence>
<sequence>MRRLLLGATVLLVAGVTVACGAPTDASKSDFCDAVEKVSKNASDYDKARDAALDLGDVGTPEGISDDAREGFEISIDAFDEAEKEKDLEKAQDDLSSDDKKKVEAFSSYIDKTCEQGGE</sequence>
<dbReference type="PROSITE" id="PS51257">
    <property type="entry name" value="PROKAR_LIPOPROTEIN"/>
    <property type="match status" value="1"/>
</dbReference>
<feature type="chain" id="PRO_5038334705" description="DUF732 domain-containing protein" evidence="1">
    <location>
        <begin position="20"/>
        <end position="119"/>
    </location>
</feature>
<feature type="signal peptide" evidence="1">
    <location>
        <begin position="1"/>
        <end position="19"/>
    </location>
</feature>
<keyword evidence="3" id="KW-1185">Reference proteome</keyword>
<keyword evidence="1" id="KW-0732">Signal</keyword>
<evidence type="ECO:0000256" key="1">
    <source>
        <dbReference type="SAM" id="SignalP"/>
    </source>
</evidence>
<name>A0A4Q4ZLA2_9ACTN</name>
<protein>
    <recommendedName>
        <fullName evidence="4">DUF732 domain-containing protein</fullName>
    </recommendedName>
</protein>
<evidence type="ECO:0000313" key="2">
    <source>
        <dbReference type="EMBL" id="RYP88715.1"/>
    </source>
</evidence>